<feature type="region of interest" description="Disordered" evidence="1">
    <location>
        <begin position="1"/>
        <end position="22"/>
    </location>
</feature>
<evidence type="ECO:0000313" key="3">
    <source>
        <dbReference type="Proteomes" id="UP001233172"/>
    </source>
</evidence>
<sequence length="87" mass="9875">MGLFWGEGQEKKVGGAGREKARAEVGQETGWKRKLNGPNIIFSEYRWVRIDLHRSSNTMEQSISTCWKLVDNVLGVSIERVLGSRCH</sequence>
<keyword evidence="3" id="KW-1185">Reference proteome</keyword>
<reference evidence="2" key="1">
    <citation type="journal article" date="2023" name="PLoS Negl. Trop. Dis.">
        <title>A genome sequence for Biomphalaria pfeifferi, the major vector snail for the human-infecting parasite Schistosoma mansoni.</title>
        <authorList>
            <person name="Bu L."/>
            <person name="Lu L."/>
            <person name="Laidemitt M.R."/>
            <person name="Zhang S.M."/>
            <person name="Mutuku M."/>
            <person name="Mkoji G."/>
            <person name="Steinauer M."/>
            <person name="Loker E.S."/>
        </authorList>
    </citation>
    <scope>NUCLEOTIDE SEQUENCE</scope>
    <source>
        <strain evidence="2">KasaAsao</strain>
    </source>
</reference>
<dbReference type="EMBL" id="JASAOG010000003">
    <property type="protein sequence ID" value="KAK0069274.1"/>
    <property type="molecule type" value="Genomic_DNA"/>
</dbReference>
<proteinExistence type="predicted"/>
<comment type="caution">
    <text evidence="2">The sequence shown here is derived from an EMBL/GenBank/DDBJ whole genome shotgun (WGS) entry which is preliminary data.</text>
</comment>
<reference evidence="2" key="2">
    <citation type="submission" date="2023-04" db="EMBL/GenBank/DDBJ databases">
        <authorList>
            <person name="Bu L."/>
            <person name="Lu L."/>
            <person name="Laidemitt M.R."/>
            <person name="Zhang S.M."/>
            <person name="Mutuku M."/>
            <person name="Mkoji G."/>
            <person name="Steinauer M."/>
            <person name="Loker E.S."/>
        </authorList>
    </citation>
    <scope>NUCLEOTIDE SEQUENCE</scope>
    <source>
        <strain evidence="2">KasaAsao</strain>
        <tissue evidence="2">Whole Snail</tissue>
    </source>
</reference>
<organism evidence="2 3">
    <name type="scientific">Biomphalaria pfeifferi</name>
    <name type="common">Bloodfluke planorb</name>
    <name type="synonym">Freshwater snail</name>
    <dbReference type="NCBI Taxonomy" id="112525"/>
    <lineage>
        <taxon>Eukaryota</taxon>
        <taxon>Metazoa</taxon>
        <taxon>Spiralia</taxon>
        <taxon>Lophotrochozoa</taxon>
        <taxon>Mollusca</taxon>
        <taxon>Gastropoda</taxon>
        <taxon>Heterobranchia</taxon>
        <taxon>Euthyneura</taxon>
        <taxon>Panpulmonata</taxon>
        <taxon>Hygrophila</taxon>
        <taxon>Lymnaeoidea</taxon>
        <taxon>Planorbidae</taxon>
        <taxon>Biomphalaria</taxon>
    </lineage>
</organism>
<name>A0AAD8FND7_BIOPF</name>
<dbReference type="Proteomes" id="UP001233172">
    <property type="component" value="Unassembled WGS sequence"/>
</dbReference>
<accession>A0AAD8FND7</accession>
<feature type="compositionally biased region" description="Basic and acidic residues" evidence="1">
    <location>
        <begin position="8"/>
        <end position="22"/>
    </location>
</feature>
<protein>
    <submittedName>
        <fullName evidence="2">Uncharacterized protein</fullName>
    </submittedName>
</protein>
<dbReference type="AlphaFoldDB" id="A0AAD8FND7"/>
<evidence type="ECO:0000313" key="2">
    <source>
        <dbReference type="EMBL" id="KAK0069274.1"/>
    </source>
</evidence>
<evidence type="ECO:0000256" key="1">
    <source>
        <dbReference type="SAM" id="MobiDB-lite"/>
    </source>
</evidence>
<gene>
    <name evidence="2" type="ORF">Bpfe_001456</name>
</gene>